<sequence length="128" mass="14314">MFEFGKKKKTLENAEEIMAEINNLAGRIDGLSSEIKKLQERSRSFVQKVGIVRFNPFSDVGGDQSFSIALLDENNDGVVITSLYSRNDNRVYAKPIKNSQSAYLLSEEEKQALNKAGEIKQPNNTNGK</sequence>
<organism evidence="2 3">
    <name type="scientific">Candidatus Nealsonbacteria bacterium CG08_land_8_20_14_0_20_43_11</name>
    <dbReference type="NCBI Taxonomy" id="1974706"/>
    <lineage>
        <taxon>Bacteria</taxon>
        <taxon>Candidatus Nealsoniibacteriota</taxon>
    </lineage>
</organism>
<feature type="coiled-coil region" evidence="1">
    <location>
        <begin position="7"/>
        <end position="48"/>
    </location>
</feature>
<gene>
    <name evidence="2" type="ORF">COT34_00880</name>
</gene>
<name>A0A2M6T1B6_9BACT</name>
<keyword evidence="1" id="KW-0175">Coiled coil</keyword>
<evidence type="ECO:0000313" key="3">
    <source>
        <dbReference type="Proteomes" id="UP000229390"/>
    </source>
</evidence>
<accession>A0A2M6T1B6</accession>
<evidence type="ECO:0008006" key="4">
    <source>
        <dbReference type="Google" id="ProtNLM"/>
    </source>
</evidence>
<dbReference type="Pfam" id="PF14584">
    <property type="entry name" value="DUF4446"/>
    <property type="match status" value="1"/>
</dbReference>
<protein>
    <recommendedName>
        <fullName evidence="4">DUF4446 domain-containing protein</fullName>
    </recommendedName>
</protein>
<dbReference type="EMBL" id="PEYE01000014">
    <property type="protein sequence ID" value="PIS38993.1"/>
    <property type="molecule type" value="Genomic_DNA"/>
</dbReference>
<evidence type="ECO:0000313" key="2">
    <source>
        <dbReference type="EMBL" id="PIS38993.1"/>
    </source>
</evidence>
<evidence type="ECO:0000256" key="1">
    <source>
        <dbReference type="SAM" id="Coils"/>
    </source>
</evidence>
<dbReference type="InterPro" id="IPR027981">
    <property type="entry name" value="DUF4446"/>
</dbReference>
<dbReference type="Proteomes" id="UP000229390">
    <property type="component" value="Unassembled WGS sequence"/>
</dbReference>
<proteinExistence type="predicted"/>
<comment type="caution">
    <text evidence="2">The sequence shown here is derived from an EMBL/GenBank/DDBJ whole genome shotgun (WGS) entry which is preliminary data.</text>
</comment>
<reference evidence="3" key="1">
    <citation type="submission" date="2017-09" db="EMBL/GenBank/DDBJ databases">
        <title>Depth-based differentiation of microbial function through sediment-hosted aquifers and enrichment of novel symbionts in the deep terrestrial subsurface.</title>
        <authorList>
            <person name="Probst A.J."/>
            <person name="Ladd B."/>
            <person name="Jarett J.K."/>
            <person name="Geller-Mcgrath D.E."/>
            <person name="Sieber C.M.K."/>
            <person name="Emerson J.B."/>
            <person name="Anantharaman K."/>
            <person name="Thomas B.C."/>
            <person name="Malmstrom R."/>
            <person name="Stieglmeier M."/>
            <person name="Klingl A."/>
            <person name="Woyke T."/>
            <person name="Ryan C.M."/>
            <person name="Banfield J.F."/>
        </authorList>
    </citation>
    <scope>NUCLEOTIDE SEQUENCE [LARGE SCALE GENOMIC DNA]</scope>
</reference>
<dbReference type="AlphaFoldDB" id="A0A2M6T1B6"/>